<dbReference type="PANTHER" id="PTHR35526">
    <property type="entry name" value="ANTI-SIGMA-F FACTOR RSBW-RELATED"/>
    <property type="match status" value="1"/>
</dbReference>
<dbReference type="InterPro" id="IPR036890">
    <property type="entry name" value="HATPase_C_sf"/>
</dbReference>
<evidence type="ECO:0000259" key="2">
    <source>
        <dbReference type="Pfam" id="PF13581"/>
    </source>
</evidence>
<dbReference type="PANTHER" id="PTHR35526:SF3">
    <property type="entry name" value="ANTI-SIGMA-F FACTOR RSBW"/>
    <property type="match status" value="1"/>
</dbReference>
<proteinExistence type="predicted"/>
<keyword evidence="1" id="KW-0808">Transferase</keyword>
<evidence type="ECO:0000313" key="4">
    <source>
        <dbReference type="Proteomes" id="UP000660745"/>
    </source>
</evidence>
<dbReference type="Pfam" id="PF13581">
    <property type="entry name" value="HATPase_c_2"/>
    <property type="match status" value="1"/>
</dbReference>
<dbReference type="Proteomes" id="UP000660745">
    <property type="component" value="Unassembled WGS sequence"/>
</dbReference>
<keyword evidence="1" id="KW-0723">Serine/threonine-protein kinase</keyword>
<reference evidence="3" key="2">
    <citation type="submission" date="2020-09" db="EMBL/GenBank/DDBJ databases">
        <authorList>
            <person name="Sun Q."/>
            <person name="Zhou Y."/>
        </authorList>
    </citation>
    <scope>NUCLEOTIDE SEQUENCE</scope>
    <source>
        <strain evidence="3">CGMCC 4.7430</strain>
    </source>
</reference>
<dbReference type="InterPro" id="IPR003594">
    <property type="entry name" value="HATPase_dom"/>
</dbReference>
<name>A0A918AFZ5_9ACTN</name>
<dbReference type="EMBL" id="BMNK01000019">
    <property type="protein sequence ID" value="GGP15926.1"/>
    <property type="molecule type" value="Genomic_DNA"/>
</dbReference>
<comment type="caution">
    <text evidence="3">The sequence shown here is derived from an EMBL/GenBank/DDBJ whole genome shotgun (WGS) entry which is preliminary data.</text>
</comment>
<dbReference type="AlphaFoldDB" id="A0A918AFZ5"/>
<protein>
    <recommendedName>
        <fullName evidence="2">Histidine kinase/HSP90-like ATPase domain-containing protein</fullName>
    </recommendedName>
</protein>
<organism evidence="3 4">
    <name type="scientific">Nonomuraea glycinis</name>
    <dbReference type="NCBI Taxonomy" id="2047744"/>
    <lineage>
        <taxon>Bacteria</taxon>
        <taxon>Bacillati</taxon>
        <taxon>Actinomycetota</taxon>
        <taxon>Actinomycetes</taxon>
        <taxon>Streptosporangiales</taxon>
        <taxon>Streptosporangiaceae</taxon>
        <taxon>Nonomuraea</taxon>
    </lineage>
</organism>
<feature type="domain" description="Histidine kinase/HSP90-like ATPase" evidence="2">
    <location>
        <begin position="24"/>
        <end position="135"/>
    </location>
</feature>
<keyword evidence="4" id="KW-1185">Reference proteome</keyword>
<accession>A0A918AFZ5</accession>
<evidence type="ECO:0000313" key="3">
    <source>
        <dbReference type="EMBL" id="GGP15926.1"/>
    </source>
</evidence>
<dbReference type="FunFam" id="3.30.565.10:FF:000028">
    <property type="entry name" value="PAS sensor protein"/>
    <property type="match status" value="1"/>
</dbReference>
<keyword evidence="1" id="KW-0418">Kinase</keyword>
<dbReference type="Gene3D" id="3.30.565.10">
    <property type="entry name" value="Histidine kinase-like ATPase, C-terminal domain"/>
    <property type="match status" value="1"/>
</dbReference>
<dbReference type="GO" id="GO:0004674">
    <property type="term" value="F:protein serine/threonine kinase activity"/>
    <property type="evidence" value="ECO:0007669"/>
    <property type="project" value="UniProtKB-KW"/>
</dbReference>
<dbReference type="InterPro" id="IPR050267">
    <property type="entry name" value="Anti-sigma-factor_SerPK"/>
</dbReference>
<dbReference type="CDD" id="cd16936">
    <property type="entry name" value="HATPase_RsbW-like"/>
    <property type="match status" value="1"/>
</dbReference>
<sequence length="152" mass="17171">MNMVVQRLMSAVCGNRTKMASWTFPPTAVSVRRARHEARTQMEHWGLGRQVEVVKLLVSELVTNAIRHGRGQIRVTMSVENGVLRCGVEDESAEPPRMRHVGWDAERGRGMHLVDMLACRWGSAHTRLGKVVWFQLAVKAPSTCWETVPEAR</sequence>
<dbReference type="SUPFAM" id="SSF55874">
    <property type="entry name" value="ATPase domain of HSP90 chaperone/DNA topoisomerase II/histidine kinase"/>
    <property type="match status" value="1"/>
</dbReference>
<gene>
    <name evidence="3" type="ORF">GCM10012278_77820</name>
</gene>
<evidence type="ECO:0000256" key="1">
    <source>
        <dbReference type="ARBA" id="ARBA00022527"/>
    </source>
</evidence>
<reference evidence="3" key="1">
    <citation type="journal article" date="2014" name="Int. J. Syst. Evol. Microbiol.">
        <title>Complete genome sequence of Corynebacterium casei LMG S-19264T (=DSM 44701T), isolated from a smear-ripened cheese.</title>
        <authorList>
            <consortium name="US DOE Joint Genome Institute (JGI-PGF)"/>
            <person name="Walter F."/>
            <person name="Albersmeier A."/>
            <person name="Kalinowski J."/>
            <person name="Ruckert C."/>
        </authorList>
    </citation>
    <scope>NUCLEOTIDE SEQUENCE</scope>
    <source>
        <strain evidence="3">CGMCC 4.7430</strain>
    </source>
</reference>